<evidence type="ECO:0000313" key="2">
    <source>
        <dbReference type="Proteomes" id="UP000789759"/>
    </source>
</evidence>
<dbReference type="Proteomes" id="UP000789759">
    <property type="component" value="Unassembled WGS sequence"/>
</dbReference>
<dbReference type="AlphaFoldDB" id="A0A9N9KAP9"/>
<accession>A0A9N9KAP9</accession>
<reference evidence="1" key="1">
    <citation type="submission" date="2021-06" db="EMBL/GenBank/DDBJ databases">
        <authorList>
            <person name="Kallberg Y."/>
            <person name="Tangrot J."/>
            <person name="Rosling A."/>
        </authorList>
    </citation>
    <scope>NUCLEOTIDE SEQUENCE</scope>
    <source>
        <strain evidence="1">FL966</strain>
    </source>
</reference>
<feature type="non-terminal residue" evidence="1">
    <location>
        <position position="1"/>
    </location>
</feature>
<gene>
    <name evidence="1" type="ORF">CPELLU_LOCUS19456</name>
</gene>
<comment type="caution">
    <text evidence="1">The sequence shown here is derived from an EMBL/GenBank/DDBJ whole genome shotgun (WGS) entry which is preliminary data.</text>
</comment>
<dbReference type="EMBL" id="CAJVQA010046837">
    <property type="protein sequence ID" value="CAG8818540.1"/>
    <property type="molecule type" value="Genomic_DNA"/>
</dbReference>
<proteinExistence type="predicted"/>
<keyword evidence="2" id="KW-1185">Reference proteome</keyword>
<protein>
    <submittedName>
        <fullName evidence="1">6810_t:CDS:1</fullName>
    </submittedName>
</protein>
<sequence>PEILPILTNSSKTTKLVRCLLTYIFSKKHIILIIPNNELVANAENHHNTWLQDSNGILYKCVIHRNQEELLYIVKNRELAL</sequence>
<name>A0A9N9KAP9_9GLOM</name>
<organism evidence="1 2">
    <name type="scientific">Cetraspora pellucida</name>
    <dbReference type="NCBI Taxonomy" id="1433469"/>
    <lineage>
        <taxon>Eukaryota</taxon>
        <taxon>Fungi</taxon>
        <taxon>Fungi incertae sedis</taxon>
        <taxon>Mucoromycota</taxon>
        <taxon>Glomeromycotina</taxon>
        <taxon>Glomeromycetes</taxon>
        <taxon>Diversisporales</taxon>
        <taxon>Gigasporaceae</taxon>
        <taxon>Cetraspora</taxon>
    </lineage>
</organism>
<evidence type="ECO:0000313" key="1">
    <source>
        <dbReference type="EMBL" id="CAG8818540.1"/>
    </source>
</evidence>